<dbReference type="Proteomes" id="UP000069030">
    <property type="component" value="Chromosome"/>
</dbReference>
<protein>
    <submittedName>
        <fullName evidence="1">Uncharacterized protein</fullName>
    </submittedName>
</protein>
<dbReference type="AlphaFoldDB" id="A0AAI8C250"/>
<name>A0AAI8C250_9FLAO</name>
<evidence type="ECO:0000313" key="2">
    <source>
        <dbReference type="Proteomes" id="UP000069030"/>
    </source>
</evidence>
<dbReference type="KEGG" id="mod:AS202_03420"/>
<reference evidence="1 2" key="1">
    <citation type="journal article" date="2016" name="J. Zhejiang Univ. Sci. B">
        <title>Antibiotic resistance mechanisms of Myroides sp.</title>
        <authorList>
            <person name="Hu S."/>
            <person name="Yuan S."/>
            <person name="Qu H."/>
            <person name="Jiang T."/>
            <person name="Zhou Y."/>
            <person name="Wang M."/>
            <person name="Ming D."/>
        </authorList>
    </citation>
    <scope>NUCLEOTIDE SEQUENCE [LARGE SCALE GENOMIC DNA]</scope>
    <source>
        <strain evidence="1 2">PR63039</strain>
    </source>
</reference>
<sequence length="164" mass="18943">MDKVKVSHKQIVEFHKDIAEKHVDINGFYRFNWNEIEGSFRSGIGTPALLLESMSSDFSQNPNKTTSFNHRRVSFLVLDFAGNVNDFDKQEEVLDNTESIALEISAYLNTLNKDSTSWLYGLYEVDSLKLEKVGPIFDNMYGWNVLYTIKNKQTMVMDATKWNI</sequence>
<gene>
    <name evidence="1" type="ORF">AS202_03420</name>
</gene>
<proteinExistence type="predicted"/>
<accession>A0AAI8C250</accession>
<evidence type="ECO:0000313" key="1">
    <source>
        <dbReference type="EMBL" id="ALU25263.1"/>
    </source>
</evidence>
<organism evidence="1 2">
    <name type="scientific">Myroides odoratimimus</name>
    <dbReference type="NCBI Taxonomy" id="76832"/>
    <lineage>
        <taxon>Bacteria</taxon>
        <taxon>Pseudomonadati</taxon>
        <taxon>Bacteroidota</taxon>
        <taxon>Flavobacteriia</taxon>
        <taxon>Flavobacteriales</taxon>
        <taxon>Flavobacteriaceae</taxon>
        <taxon>Myroides</taxon>
    </lineage>
</organism>
<dbReference type="RefSeq" id="WP_058699119.1">
    <property type="nucleotide sequence ID" value="NZ_CP013690.1"/>
</dbReference>
<dbReference type="EMBL" id="CP013690">
    <property type="protein sequence ID" value="ALU25263.1"/>
    <property type="molecule type" value="Genomic_DNA"/>
</dbReference>